<sequence length="288" mass="32725">MIDVVLVSEPEHIKRIEASGDVDRLHRYDTASLPWWVRLYFSATKFHDEERDLWFLPFESAADPSYKPRLAYLHQKVSTGYTQADVQRVALLLQANADEDVLAYEMVQVVNRRFFGEEIPRSITDEAKHTLQRFGEAVLPWKYIGARRAQKRIMAHCARRLPQDVHVLDVAHNIGEVVQTAARTLRTLKANAGKPVEEILTSHAPTPQVPRIAVKPSTFDGLLASPTRAGETVLIFKIGKAAAKTRDLFFTFGTGRPERACVFMDFFLAFARDVQKALRELPSERNRA</sequence>
<gene>
    <name evidence="1" type="ORF">E6H05_02655</name>
</gene>
<evidence type="ECO:0000313" key="1">
    <source>
        <dbReference type="EMBL" id="TMI76922.1"/>
    </source>
</evidence>
<dbReference type="EMBL" id="VBAP01000009">
    <property type="protein sequence ID" value="TMI76922.1"/>
    <property type="molecule type" value="Genomic_DNA"/>
</dbReference>
<comment type="caution">
    <text evidence="1">The sequence shown here is derived from an EMBL/GenBank/DDBJ whole genome shotgun (WGS) entry which is preliminary data.</text>
</comment>
<proteinExistence type="predicted"/>
<organism evidence="1 2">
    <name type="scientific">Candidatus Segetimicrobium genomatis</name>
    <dbReference type="NCBI Taxonomy" id="2569760"/>
    <lineage>
        <taxon>Bacteria</taxon>
        <taxon>Bacillati</taxon>
        <taxon>Candidatus Sysuimicrobiota</taxon>
        <taxon>Candidatus Sysuimicrobiia</taxon>
        <taxon>Candidatus Sysuimicrobiales</taxon>
        <taxon>Candidatus Segetimicrobiaceae</taxon>
        <taxon>Candidatus Segetimicrobium</taxon>
    </lineage>
</organism>
<reference evidence="1 2" key="1">
    <citation type="journal article" date="2019" name="Nat. Microbiol.">
        <title>Mediterranean grassland soil C-N compound turnover is dependent on rainfall and depth, and is mediated by genomically divergent microorganisms.</title>
        <authorList>
            <person name="Diamond S."/>
            <person name="Andeer P.F."/>
            <person name="Li Z."/>
            <person name="Crits-Christoph A."/>
            <person name="Burstein D."/>
            <person name="Anantharaman K."/>
            <person name="Lane K.R."/>
            <person name="Thomas B.C."/>
            <person name="Pan C."/>
            <person name="Northen T.R."/>
            <person name="Banfield J.F."/>
        </authorList>
    </citation>
    <scope>NUCLEOTIDE SEQUENCE [LARGE SCALE GENOMIC DNA]</scope>
    <source>
        <strain evidence="1">NP_8</strain>
    </source>
</reference>
<dbReference type="Proteomes" id="UP000318834">
    <property type="component" value="Unassembled WGS sequence"/>
</dbReference>
<dbReference type="AlphaFoldDB" id="A0A537J0T1"/>
<evidence type="ECO:0000313" key="2">
    <source>
        <dbReference type="Proteomes" id="UP000318834"/>
    </source>
</evidence>
<protein>
    <submittedName>
        <fullName evidence="1">Uncharacterized protein</fullName>
    </submittedName>
</protein>
<name>A0A537J0T1_9BACT</name>
<accession>A0A537J0T1</accession>